<dbReference type="Proteomes" id="UP001556098">
    <property type="component" value="Unassembled WGS sequence"/>
</dbReference>
<dbReference type="RefSeq" id="WP_367878022.1">
    <property type="nucleotide sequence ID" value="NZ_JBFNXX010000008.1"/>
</dbReference>
<name>A0ABV3RMX3_9RHOB</name>
<keyword evidence="3" id="KW-1185">Reference proteome</keyword>
<protein>
    <submittedName>
        <fullName evidence="2">Uncharacterized protein</fullName>
    </submittedName>
</protein>
<sequence length="531" mass="59452">MSDRLCQKMHMRIFINVLCCTLCFGLLNLPARAGDALLTKDDLVQVQPGIWAAMGLKLPEANPGLPIVGANNTQNGAKLLRVVSGQNTINGFRGVLYDNRDRGHSLLEPELYPSLTHIKYSSDLVANKLDFGLAGQIFFPAVVFGNSSTAMKGGPAPRSLPRLAMTNAPWDSISSALYANNHIYVYPEHRDHDAEDRFPANWPYMIISQGSSGSDRLFLNAIAMTLAALPQDTFEFLREQRLVAPTVQMILRRNLKTVSTRADYLSGLAHPSAFDGRLIRVGRMVEMASKLRPEDIPPLVQLRVIEGDFAEAAGLANLNERLIDTPSAIGRLWRDFAWERELVVSAEDTSAPNDQPLTFEWRLLNGDPQRVTIKPQGIDRRIARIRIAWHDPWTAPIPQSKKPAERRYSRVDIGVFASNGVHDSAPAMISIDFPEHQVRQYEIGPYGEKRLHSIDYNASGRDAYFDPLLFWSAGWTDTARYHKNGTLTGWDRQHSDDVSVDFVPAEPESQTPRYEIDRSNAPVPILRYTGE</sequence>
<feature type="signal peptide" evidence="1">
    <location>
        <begin position="1"/>
        <end position="33"/>
    </location>
</feature>
<gene>
    <name evidence="2" type="ORF">AB2B41_11920</name>
</gene>
<evidence type="ECO:0000313" key="2">
    <source>
        <dbReference type="EMBL" id="MEW9920317.1"/>
    </source>
</evidence>
<proteinExistence type="predicted"/>
<evidence type="ECO:0000256" key="1">
    <source>
        <dbReference type="SAM" id="SignalP"/>
    </source>
</evidence>
<comment type="caution">
    <text evidence="2">The sequence shown here is derived from an EMBL/GenBank/DDBJ whole genome shotgun (WGS) entry which is preliminary data.</text>
</comment>
<keyword evidence="1" id="KW-0732">Signal</keyword>
<accession>A0ABV3RMX3</accession>
<feature type="chain" id="PRO_5046554491" evidence="1">
    <location>
        <begin position="34"/>
        <end position="531"/>
    </location>
</feature>
<evidence type="ECO:0000313" key="3">
    <source>
        <dbReference type="Proteomes" id="UP001556098"/>
    </source>
</evidence>
<dbReference type="EMBL" id="JBFNXX010000008">
    <property type="protein sequence ID" value="MEW9920317.1"/>
    <property type="molecule type" value="Genomic_DNA"/>
</dbReference>
<reference evidence="2 3" key="1">
    <citation type="submission" date="2024-07" db="EMBL/GenBank/DDBJ databases">
        <title>Marimonas sp.nov., isolated from tidal-flat sediment.</title>
        <authorList>
            <person name="Jayan J.N."/>
            <person name="Lee S.S."/>
        </authorList>
    </citation>
    <scope>NUCLEOTIDE SEQUENCE [LARGE SCALE GENOMIC DNA]</scope>
    <source>
        <strain evidence="2 3">MJW-29</strain>
    </source>
</reference>
<organism evidence="2 3">
    <name type="scientific">Sulfitobacter sediminis</name>
    <dbReference type="NCBI Taxonomy" id="3234186"/>
    <lineage>
        <taxon>Bacteria</taxon>
        <taxon>Pseudomonadati</taxon>
        <taxon>Pseudomonadota</taxon>
        <taxon>Alphaproteobacteria</taxon>
        <taxon>Rhodobacterales</taxon>
        <taxon>Roseobacteraceae</taxon>
        <taxon>Sulfitobacter</taxon>
    </lineage>
</organism>